<sequence>MKENDSIEKLFERLQDSFNTEEIPVGHQQRFIEKLKSQHPPKTQMFWWKPLSIAASILLVIGISFYGLIQKEKTADLASISPEMEKTQSFFVSTINQEIETLKSFQDEDTKHLVQDALKRLEVLEENYEKLKIDLMQSGNDKRVVAAMIANFQSRIDILEQVFSTMEEVKTLKANNNETTI</sequence>
<dbReference type="EMBL" id="JAHWDP010000003">
    <property type="protein sequence ID" value="MBW2937940.1"/>
    <property type="molecule type" value="Genomic_DNA"/>
</dbReference>
<name>A0A9X1JVN4_9FLAO</name>
<keyword evidence="4" id="KW-1185">Reference proteome</keyword>
<protein>
    <recommendedName>
        <fullName evidence="5">Anti-sigma factor</fullName>
    </recommendedName>
</protein>
<evidence type="ECO:0000256" key="2">
    <source>
        <dbReference type="SAM" id="Phobius"/>
    </source>
</evidence>
<proteinExistence type="predicted"/>
<keyword evidence="2" id="KW-1133">Transmembrane helix</keyword>
<keyword evidence="2" id="KW-0472">Membrane</keyword>
<dbReference type="Proteomes" id="UP001138686">
    <property type="component" value="Unassembled WGS sequence"/>
</dbReference>
<feature type="coiled-coil region" evidence="1">
    <location>
        <begin position="114"/>
        <end position="141"/>
    </location>
</feature>
<keyword evidence="2" id="KW-0812">Transmembrane</keyword>
<reference evidence="3" key="1">
    <citation type="submission" date="2021-07" db="EMBL/GenBank/DDBJ databases">
        <title>Aureisphaera sp. CAU 1614 isolated from sea sediment.</title>
        <authorList>
            <person name="Kim W."/>
        </authorList>
    </citation>
    <scope>NUCLEOTIDE SEQUENCE</scope>
    <source>
        <strain evidence="3">CAU 1614</strain>
    </source>
</reference>
<evidence type="ECO:0000256" key="1">
    <source>
        <dbReference type="SAM" id="Coils"/>
    </source>
</evidence>
<evidence type="ECO:0008006" key="5">
    <source>
        <dbReference type="Google" id="ProtNLM"/>
    </source>
</evidence>
<comment type="caution">
    <text evidence="3">The sequence shown here is derived from an EMBL/GenBank/DDBJ whole genome shotgun (WGS) entry which is preliminary data.</text>
</comment>
<evidence type="ECO:0000313" key="4">
    <source>
        <dbReference type="Proteomes" id="UP001138686"/>
    </source>
</evidence>
<keyword evidence="1" id="KW-0175">Coiled coil</keyword>
<dbReference type="RefSeq" id="WP_219052381.1">
    <property type="nucleotide sequence ID" value="NZ_JAHWDP010000003.1"/>
</dbReference>
<evidence type="ECO:0000313" key="3">
    <source>
        <dbReference type="EMBL" id="MBW2937940.1"/>
    </source>
</evidence>
<feature type="transmembrane region" description="Helical" evidence="2">
    <location>
        <begin position="46"/>
        <end position="69"/>
    </location>
</feature>
<dbReference type="AlphaFoldDB" id="A0A9X1JVN4"/>
<gene>
    <name evidence="3" type="ORF">KXJ69_07475</name>
</gene>
<organism evidence="3 4">
    <name type="scientific">Halomarinibacterium sedimenti</name>
    <dbReference type="NCBI Taxonomy" id="2857106"/>
    <lineage>
        <taxon>Bacteria</taxon>
        <taxon>Pseudomonadati</taxon>
        <taxon>Bacteroidota</taxon>
        <taxon>Flavobacteriia</taxon>
        <taxon>Flavobacteriales</taxon>
        <taxon>Flavobacteriaceae</taxon>
        <taxon>Halomarinibacterium</taxon>
    </lineage>
</organism>
<accession>A0A9X1JVN4</accession>